<dbReference type="OrthoDB" id="2691759at2"/>
<dbReference type="AlphaFoldDB" id="A0A329MZQ1"/>
<sequence length="91" mass="10703">MKIAIQPYYKVERVVTGLEQKTVVHDREMVLYPDKVVTKRREFLVADVFDMSYRKLGADGGILYLHTKQGVYAYNVKEEPSPFIEAYRRLM</sequence>
<gene>
    <name evidence="1" type="ORF">DQG23_01820</name>
</gene>
<name>A0A329MZQ1_9BACL</name>
<protein>
    <recommendedName>
        <fullName evidence="3">Bacterial Pleckstrin homology domain-containing protein</fullName>
    </recommendedName>
</protein>
<evidence type="ECO:0000313" key="2">
    <source>
        <dbReference type="Proteomes" id="UP000250369"/>
    </source>
</evidence>
<accession>A0A329MZQ1</accession>
<proteinExistence type="predicted"/>
<keyword evidence="2" id="KW-1185">Reference proteome</keyword>
<dbReference type="EMBL" id="QMFB01000001">
    <property type="protein sequence ID" value="RAV22967.1"/>
    <property type="molecule type" value="Genomic_DNA"/>
</dbReference>
<comment type="caution">
    <text evidence="1">The sequence shown here is derived from an EMBL/GenBank/DDBJ whole genome shotgun (WGS) entry which is preliminary data.</text>
</comment>
<dbReference type="Proteomes" id="UP000250369">
    <property type="component" value="Unassembled WGS sequence"/>
</dbReference>
<reference evidence="1 2" key="1">
    <citation type="journal article" date="2009" name="Int. J. Syst. Evol. Microbiol.">
        <title>Paenibacillus contaminans sp. nov., isolated from a contaminated laboratory plate.</title>
        <authorList>
            <person name="Chou J.H."/>
            <person name="Lee J.H."/>
            <person name="Lin M.C."/>
            <person name="Chang P.S."/>
            <person name="Arun A.B."/>
            <person name="Young C.C."/>
            <person name="Chen W.M."/>
        </authorList>
    </citation>
    <scope>NUCLEOTIDE SEQUENCE [LARGE SCALE GENOMIC DNA]</scope>
    <source>
        <strain evidence="1 2">CKOBP-6</strain>
    </source>
</reference>
<organism evidence="1 2">
    <name type="scientific">Paenibacillus contaminans</name>
    <dbReference type="NCBI Taxonomy" id="450362"/>
    <lineage>
        <taxon>Bacteria</taxon>
        <taxon>Bacillati</taxon>
        <taxon>Bacillota</taxon>
        <taxon>Bacilli</taxon>
        <taxon>Bacillales</taxon>
        <taxon>Paenibacillaceae</taxon>
        <taxon>Paenibacillus</taxon>
    </lineage>
</organism>
<evidence type="ECO:0008006" key="3">
    <source>
        <dbReference type="Google" id="ProtNLM"/>
    </source>
</evidence>
<dbReference type="RefSeq" id="WP_113029076.1">
    <property type="nucleotide sequence ID" value="NZ_QMFB01000001.1"/>
</dbReference>
<evidence type="ECO:0000313" key="1">
    <source>
        <dbReference type="EMBL" id="RAV22967.1"/>
    </source>
</evidence>